<dbReference type="InterPro" id="IPR010982">
    <property type="entry name" value="Lambda_DNA-bd_dom_sf"/>
</dbReference>
<gene>
    <name evidence="1" type="ORF">G3A50_11805</name>
</gene>
<evidence type="ECO:0000313" key="2">
    <source>
        <dbReference type="Proteomes" id="UP000464751"/>
    </source>
</evidence>
<sequence>MTAEEFQDALGKLGYTPASLAKLMGVDLRTARRWSTGAKAIPEGVAAQLAALLQAGGVTPEMAAGIEAMRSGESTGQAIARFVWVQRRGDDPHWTVAEHDLISDVFYLPGRVERFTIEELVIGPVIVAPPE</sequence>
<accession>A0A6P1YLX6</accession>
<name>A0A6P1YLX6_9HYPH</name>
<dbReference type="EMBL" id="CP048630">
    <property type="protein sequence ID" value="QIB34319.1"/>
    <property type="molecule type" value="Genomic_DNA"/>
</dbReference>
<organism evidence="1 2">
    <name type="scientific">Ancylobacter pratisalsi</name>
    <dbReference type="NCBI Taxonomy" id="1745854"/>
    <lineage>
        <taxon>Bacteria</taxon>
        <taxon>Pseudomonadati</taxon>
        <taxon>Pseudomonadota</taxon>
        <taxon>Alphaproteobacteria</taxon>
        <taxon>Hyphomicrobiales</taxon>
        <taxon>Xanthobacteraceae</taxon>
        <taxon>Ancylobacter</taxon>
    </lineage>
</organism>
<dbReference type="AlphaFoldDB" id="A0A6P1YLX6"/>
<keyword evidence="2" id="KW-1185">Reference proteome</keyword>
<dbReference type="KEGG" id="apra:G3A50_11805"/>
<reference evidence="1 2" key="1">
    <citation type="submission" date="2020-02" db="EMBL/GenBank/DDBJ databases">
        <authorList>
            <person name="Li G."/>
        </authorList>
    </citation>
    <scope>NUCLEOTIDE SEQUENCE [LARGE SCALE GENOMIC DNA]</scope>
    <source>
        <strain evidence="1 2">DSM 102029</strain>
    </source>
</reference>
<dbReference type="RefSeq" id="WP_163075463.1">
    <property type="nucleotide sequence ID" value="NZ_CP048630.1"/>
</dbReference>
<dbReference type="GO" id="GO:0003677">
    <property type="term" value="F:DNA binding"/>
    <property type="evidence" value="ECO:0007669"/>
    <property type="project" value="InterPro"/>
</dbReference>
<evidence type="ECO:0000313" key="1">
    <source>
        <dbReference type="EMBL" id="QIB34319.1"/>
    </source>
</evidence>
<dbReference type="Gene3D" id="1.10.260.40">
    <property type="entry name" value="lambda repressor-like DNA-binding domains"/>
    <property type="match status" value="1"/>
</dbReference>
<protein>
    <submittedName>
        <fullName evidence="1">Uncharacterized protein</fullName>
    </submittedName>
</protein>
<dbReference type="Proteomes" id="UP000464751">
    <property type="component" value="Chromosome"/>
</dbReference>
<proteinExistence type="predicted"/>